<dbReference type="AlphaFoldDB" id="A0A329RUG9"/>
<evidence type="ECO:0000313" key="3">
    <source>
        <dbReference type="EMBL" id="KAG2969402.1"/>
    </source>
</evidence>
<sequence>MWIPVARLTAEHNIDDLLVSMKAACQSELWRKYVHQGCARDFVTIPHQGIEFVCTSEEARQYLGGVTLKVGNTLVTIRKYSRFDKLYFVVLQRLPFNGTDRDLYTWLVVRKARPILITATQDHGMLKSRARTVYFNSVNCPAALFEPCGGLLREIFFVPDGNPCFVQHRFHKHNRARPPSLRPALRPPSDVSDANSSPGSAPLDSSSYSPPSDKSQRSTPVRSSFDSVRQDPAASRLSRSRAHTLIPGSIPADAPDWKVVQHSQYGILSSTSNKFLEPGDPVPCEQSLDATDPMALRYAMPVLPNDYEALTADGYDTALPPGIDISVGETEDGDEIHGFTADTSLYAMAELRAQKKARWMPLKPGKSLLPNWI</sequence>
<dbReference type="VEuPathDB" id="FungiDB:PC110_g15694"/>
<feature type="compositionally biased region" description="Low complexity" evidence="1">
    <location>
        <begin position="177"/>
        <end position="189"/>
    </location>
</feature>
<dbReference type="EMBL" id="RCMV01001219">
    <property type="protein sequence ID" value="KAG3209717.1"/>
    <property type="molecule type" value="Genomic_DNA"/>
</dbReference>
<organism evidence="5 6">
    <name type="scientific">Phytophthora cactorum</name>
    <dbReference type="NCBI Taxonomy" id="29920"/>
    <lineage>
        <taxon>Eukaryota</taxon>
        <taxon>Sar</taxon>
        <taxon>Stramenopiles</taxon>
        <taxon>Oomycota</taxon>
        <taxon>Peronosporomycetes</taxon>
        <taxon>Peronosporales</taxon>
        <taxon>Peronosporaceae</taxon>
        <taxon>Phytophthora</taxon>
    </lineage>
</organism>
<dbReference type="Proteomes" id="UP000697107">
    <property type="component" value="Unassembled WGS sequence"/>
</dbReference>
<feature type="compositionally biased region" description="Low complexity" evidence="1">
    <location>
        <begin position="196"/>
        <end position="213"/>
    </location>
</feature>
<dbReference type="OrthoDB" id="122463at2759"/>
<protein>
    <submittedName>
        <fullName evidence="5">Uncharacterized protein</fullName>
    </submittedName>
</protein>
<evidence type="ECO:0000256" key="1">
    <source>
        <dbReference type="SAM" id="MobiDB-lite"/>
    </source>
</evidence>
<dbReference type="EMBL" id="RCMK01000789">
    <property type="protein sequence ID" value="KAG2912375.1"/>
    <property type="molecule type" value="Genomic_DNA"/>
</dbReference>
<evidence type="ECO:0000313" key="5">
    <source>
        <dbReference type="EMBL" id="RAW27909.1"/>
    </source>
</evidence>
<evidence type="ECO:0000313" key="4">
    <source>
        <dbReference type="EMBL" id="KAG3209717.1"/>
    </source>
</evidence>
<reference evidence="5 6" key="1">
    <citation type="submission" date="2018-01" db="EMBL/GenBank/DDBJ databases">
        <title>Draft genome of the strawberry crown rot pathogen Phytophthora cactorum.</title>
        <authorList>
            <person name="Armitage A.D."/>
            <person name="Lysoe E."/>
            <person name="Nellist C.F."/>
            <person name="Harrison R.J."/>
            <person name="Brurberg M.B."/>
        </authorList>
    </citation>
    <scope>NUCLEOTIDE SEQUENCE [LARGE SCALE GENOMIC DNA]</scope>
    <source>
        <strain evidence="5 6">10300</strain>
    </source>
</reference>
<proteinExistence type="predicted"/>
<dbReference type="Proteomes" id="UP000760860">
    <property type="component" value="Unassembled WGS sequence"/>
</dbReference>
<reference evidence="2" key="2">
    <citation type="submission" date="2018-10" db="EMBL/GenBank/DDBJ databases">
        <title>Effector identification in a new, highly contiguous assembly of the strawberry crown rot pathogen Phytophthora cactorum.</title>
        <authorList>
            <person name="Armitage A.D."/>
            <person name="Nellist C.F."/>
            <person name="Bates H."/>
            <person name="Vickerstaff R.J."/>
            <person name="Harrison R.J."/>
        </authorList>
    </citation>
    <scope>NUCLEOTIDE SEQUENCE</scope>
    <source>
        <strain evidence="2">4040</strain>
        <strain evidence="3">P415</strain>
        <strain evidence="4">P421</strain>
    </source>
</reference>
<dbReference type="Proteomes" id="UP000736787">
    <property type="component" value="Unassembled WGS sequence"/>
</dbReference>
<comment type="caution">
    <text evidence="5">The sequence shown here is derived from an EMBL/GenBank/DDBJ whole genome shotgun (WGS) entry which is preliminary data.</text>
</comment>
<dbReference type="Proteomes" id="UP000251314">
    <property type="component" value="Unassembled WGS sequence"/>
</dbReference>
<feature type="region of interest" description="Disordered" evidence="1">
    <location>
        <begin position="175"/>
        <end position="253"/>
    </location>
</feature>
<dbReference type="EMBL" id="RCML01000793">
    <property type="protein sequence ID" value="KAG2969402.1"/>
    <property type="molecule type" value="Genomic_DNA"/>
</dbReference>
<name>A0A329RUG9_9STRA</name>
<dbReference type="STRING" id="29920.A0A329RUG9"/>
<accession>A0A329RUG9</accession>
<gene>
    <name evidence="5" type="ORF">PC110_g15694</name>
    <name evidence="2" type="ORF">PC117_g18913</name>
    <name evidence="3" type="ORF">PC118_g17469</name>
    <name evidence="4" type="ORF">PC129_g19275</name>
</gene>
<evidence type="ECO:0000313" key="2">
    <source>
        <dbReference type="EMBL" id="KAG2912375.1"/>
    </source>
</evidence>
<evidence type="ECO:0000313" key="6">
    <source>
        <dbReference type="Proteomes" id="UP000251314"/>
    </source>
</evidence>
<dbReference type="EMBL" id="MJFZ01000527">
    <property type="protein sequence ID" value="RAW27909.1"/>
    <property type="molecule type" value="Genomic_DNA"/>
</dbReference>
<keyword evidence="6" id="KW-1185">Reference proteome</keyword>